<gene>
    <name evidence="1" type="ORF">M413DRAFT_443349</name>
</gene>
<keyword evidence="2" id="KW-1185">Reference proteome</keyword>
<dbReference type="HOGENOM" id="CLU_2867911_0_0_1"/>
<sequence length="64" mass="7527">MQGERLDELKRLVEKTETRLDEDMVLLTAVLKEADSFYNTLYHRLGHSQQLVMYNAEYLSYTVG</sequence>
<dbReference type="EMBL" id="KN831774">
    <property type="protein sequence ID" value="KIM44353.1"/>
    <property type="molecule type" value="Genomic_DNA"/>
</dbReference>
<proteinExistence type="predicted"/>
<protein>
    <submittedName>
        <fullName evidence="1">Uncharacterized protein</fullName>
    </submittedName>
</protein>
<name>A0A0C2Y3D0_HEBCY</name>
<dbReference type="AlphaFoldDB" id="A0A0C2Y3D0"/>
<accession>A0A0C2Y3D0</accession>
<evidence type="ECO:0000313" key="2">
    <source>
        <dbReference type="Proteomes" id="UP000053424"/>
    </source>
</evidence>
<dbReference type="Proteomes" id="UP000053424">
    <property type="component" value="Unassembled WGS sequence"/>
</dbReference>
<evidence type="ECO:0000313" key="1">
    <source>
        <dbReference type="EMBL" id="KIM44353.1"/>
    </source>
</evidence>
<reference evidence="2" key="2">
    <citation type="submission" date="2015-01" db="EMBL/GenBank/DDBJ databases">
        <title>Evolutionary Origins and Diversification of the Mycorrhizal Mutualists.</title>
        <authorList>
            <consortium name="DOE Joint Genome Institute"/>
            <consortium name="Mycorrhizal Genomics Consortium"/>
            <person name="Kohler A."/>
            <person name="Kuo A."/>
            <person name="Nagy L.G."/>
            <person name="Floudas D."/>
            <person name="Copeland A."/>
            <person name="Barry K.W."/>
            <person name="Cichocki N."/>
            <person name="Veneault-Fourrey C."/>
            <person name="LaButti K."/>
            <person name="Lindquist E.A."/>
            <person name="Lipzen A."/>
            <person name="Lundell T."/>
            <person name="Morin E."/>
            <person name="Murat C."/>
            <person name="Riley R."/>
            <person name="Ohm R."/>
            <person name="Sun H."/>
            <person name="Tunlid A."/>
            <person name="Henrissat B."/>
            <person name="Grigoriev I.V."/>
            <person name="Hibbett D.S."/>
            <person name="Martin F."/>
        </authorList>
    </citation>
    <scope>NUCLEOTIDE SEQUENCE [LARGE SCALE GENOMIC DNA]</scope>
    <source>
        <strain evidence="2">h7</strain>
    </source>
</reference>
<reference evidence="1 2" key="1">
    <citation type="submission" date="2014-04" db="EMBL/GenBank/DDBJ databases">
        <authorList>
            <consortium name="DOE Joint Genome Institute"/>
            <person name="Kuo A."/>
            <person name="Gay G."/>
            <person name="Dore J."/>
            <person name="Kohler A."/>
            <person name="Nagy L.G."/>
            <person name="Floudas D."/>
            <person name="Copeland A."/>
            <person name="Barry K.W."/>
            <person name="Cichocki N."/>
            <person name="Veneault-Fourrey C."/>
            <person name="LaButti K."/>
            <person name="Lindquist E.A."/>
            <person name="Lipzen A."/>
            <person name="Lundell T."/>
            <person name="Morin E."/>
            <person name="Murat C."/>
            <person name="Sun H."/>
            <person name="Tunlid A."/>
            <person name="Henrissat B."/>
            <person name="Grigoriev I.V."/>
            <person name="Hibbett D.S."/>
            <person name="Martin F."/>
            <person name="Nordberg H.P."/>
            <person name="Cantor M.N."/>
            <person name="Hua S.X."/>
        </authorList>
    </citation>
    <scope>NUCLEOTIDE SEQUENCE [LARGE SCALE GENOMIC DNA]</scope>
    <source>
        <strain evidence="2">h7</strain>
    </source>
</reference>
<organism evidence="1 2">
    <name type="scientific">Hebeloma cylindrosporum</name>
    <dbReference type="NCBI Taxonomy" id="76867"/>
    <lineage>
        <taxon>Eukaryota</taxon>
        <taxon>Fungi</taxon>
        <taxon>Dikarya</taxon>
        <taxon>Basidiomycota</taxon>
        <taxon>Agaricomycotina</taxon>
        <taxon>Agaricomycetes</taxon>
        <taxon>Agaricomycetidae</taxon>
        <taxon>Agaricales</taxon>
        <taxon>Agaricineae</taxon>
        <taxon>Hymenogastraceae</taxon>
        <taxon>Hebeloma</taxon>
    </lineage>
</organism>